<keyword evidence="11" id="KW-1185">Reference proteome</keyword>
<evidence type="ECO:0000256" key="8">
    <source>
        <dbReference type="ARBA" id="ARBA00030693"/>
    </source>
</evidence>
<comment type="subcellular location">
    <subcellularLocation>
        <location evidence="2">Cytoplasm</location>
    </subcellularLocation>
    <subcellularLocation>
        <location evidence="1">Nucleus</location>
    </subcellularLocation>
</comment>
<sequence>MEIDERNVLTLSSYLKHTLSPDVNVRRPAEKFLESIETNQNYPALLLHLIGKQDYDSTIRVAGAVAFKNYIKRNWKVEEDLSDRIHAVDRDTIKNLIVNLMLHSPDSIQRQLSDAVSIIGRHDFPDKWPDLIDQMVEKFNTGDFHIINGVLHTAHSLFKRYRYEFKSQSLWTEIKFVLDKFAKPLTDLFLATMNLTEIHANNTEALKVIYNSLTILSKVFYSLNFQDLPEFFEDNMDTWMSNFHRLLTVSVPALQTDDHEEPGVIEQLKSQVCDNIVLYAQKYDEEFQKYVPQFLEAIWKLLYETGQQAKNDTLVSNSLQFLVTVADRAHYRELFENPETLRNICTNLITPNIEFRESDSELFEDNPEEYIRRDVEGSDVDTRRRAACDLVKVLAKYYGAKVMDIFGVYVMQRLEEYAAKPLENWSKKDAVIYLVTSSASKGQTQKHGVTQSNEFVPIPQFATQHILTELAKPNGATSIVVHTYAACAIDKILSLKNPDHSPLVKVEEVLPLASNLLNGLFNILSMPNSDENEYAMKAIMRSFGVLKDHILPYLGELLPKLTEKLTVVAGNPSRPNFNHFLFETLSLSIRIVCKSNMGAIESFEAVLFPIFQGILTQDIQEFIPYVFQILALLLELRTGSEVPDSYMALFPCLLAPSLFDRQGNIHPLNRLLQAYVNLGAHQIIAQDKTSGLLGVFQKLIASKANDHEGFLLMQAIIQHFPAEVLQPYIKQVFVLLFQRLSSSKTTKFVKNLIVFFAYYVIKYGPTNFIQLIDEIQPQMFGMLVERLIIVDLQKVSGDIDRKIAAVGISNIVTDCPAMIESSYNVYYPKLLASLIEFFELPQDNTVNGDDFLPEVDNDQATSSAQCYASKKLSSIRWHQSLNGLEFF</sequence>
<dbReference type="PANTHER" id="PTHR10997:SF8">
    <property type="entry name" value="EXPORTIN-2"/>
    <property type="match status" value="1"/>
</dbReference>
<proteinExistence type="predicted"/>
<evidence type="ECO:0000256" key="5">
    <source>
        <dbReference type="ARBA" id="ARBA00022490"/>
    </source>
</evidence>
<reference evidence="10" key="1">
    <citation type="submission" date="2020-03" db="EMBL/GenBank/DDBJ databases">
        <authorList>
            <person name="Chebbi M.A."/>
            <person name="Drezen J.M."/>
        </authorList>
    </citation>
    <scope>NUCLEOTIDE SEQUENCE</scope>
    <source>
        <tissue evidence="10">Whole body</tissue>
    </source>
</reference>
<keyword evidence="6" id="KW-0653">Protein transport</keyword>
<dbReference type="SMART" id="SM00913">
    <property type="entry name" value="IBN_N"/>
    <property type="match status" value="1"/>
</dbReference>
<dbReference type="InterPro" id="IPR005043">
    <property type="entry name" value="XPO2_C"/>
</dbReference>
<dbReference type="Pfam" id="PF03378">
    <property type="entry name" value="CAS_CSE1"/>
    <property type="match status" value="1"/>
</dbReference>
<dbReference type="Proteomes" id="UP000729913">
    <property type="component" value="Unassembled WGS sequence"/>
</dbReference>
<gene>
    <name evidence="10" type="ORF">G9C98_003043</name>
</gene>
<dbReference type="PANTHER" id="PTHR10997">
    <property type="entry name" value="IMPORTIN-7, 8, 11"/>
    <property type="match status" value="1"/>
</dbReference>
<evidence type="ECO:0000259" key="9">
    <source>
        <dbReference type="PROSITE" id="PS50166"/>
    </source>
</evidence>
<comment type="caution">
    <text evidence="10">The sequence shown here is derived from an EMBL/GenBank/DDBJ whole genome shotgun (WGS) entry which is preliminary data.</text>
</comment>
<evidence type="ECO:0000313" key="11">
    <source>
        <dbReference type="Proteomes" id="UP000729913"/>
    </source>
</evidence>
<dbReference type="InterPro" id="IPR013713">
    <property type="entry name" value="XPO2_central"/>
</dbReference>
<dbReference type="InterPro" id="IPR001494">
    <property type="entry name" value="Importin-beta_N"/>
</dbReference>
<dbReference type="Pfam" id="PF03810">
    <property type="entry name" value="IBN_N"/>
    <property type="match status" value="1"/>
</dbReference>
<dbReference type="EMBL" id="JAAOIC020000052">
    <property type="protein sequence ID" value="KAG8035917.1"/>
    <property type="molecule type" value="Genomic_DNA"/>
</dbReference>
<evidence type="ECO:0000313" key="10">
    <source>
        <dbReference type="EMBL" id="KAG8035917.1"/>
    </source>
</evidence>
<dbReference type="GO" id="GO:0005635">
    <property type="term" value="C:nuclear envelope"/>
    <property type="evidence" value="ECO:0007669"/>
    <property type="project" value="TreeGrafter"/>
</dbReference>
<feature type="domain" description="Importin N-terminal" evidence="9">
    <location>
        <begin position="29"/>
        <end position="103"/>
    </location>
</feature>
<name>A0A8J5QX24_9HYME</name>
<accession>A0A8J5QX24</accession>
<dbReference type="GO" id="GO:0005049">
    <property type="term" value="F:nuclear export signal receptor activity"/>
    <property type="evidence" value="ECO:0007669"/>
    <property type="project" value="TreeGrafter"/>
</dbReference>
<evidence type="ECO:0000256" key="2">
    <source>
        <dbReference type="ARBA" id="ARBA00004496"/>
    </source>
</evidence>
<evidence type="ECO:0000256" key="3">
    <source>
        <dbReference type="ARBA" id="ARBA00018945"/>
    </source>
</evidence>
<dbReference type="GO" id="GO:0006606">
    <property type="term" value="P:protein import into nucleus"/>
    <property type="evidence" value="ECO:0007669"/>
    <property type="project" value="TreeGrafter"/>
</dbReference>
<keyword evidence="4" id="KW-0813">Transport</keyword>
<keyword evidence="7" id="KW-0539">Nucleus</keyword>
<dbReference type="AlphaFoldDB" id="A0A8J5QX24"/>
<dbReference type="GO" id="GO:0031267">
    <property type="term" value="F:small GTPase binding"/>
    <property type="evidence" value="ECO:0007669"/>
    <property type="project" value="InterPro"/>
</dbReference>
<protein>
    <recommendedName>
        <fullName evidence="3">Exportin-2</fullName>
    </recommendedName>
    <alternativeName>
        <fullName evidence="8">Importin-alpha re-exporter</fullName>
    </alternativeName>
</protein>
<reference evidence="10" key="2">
    <citation type="submission" date="2021-04" db="EMBL/GenBank/DDBJ databases">
        <title>Genome-wide patterns of bracovirus chromosomal integration into multiple host tissues during parasitism.</title>
        <authorList>
            <person name="Chebbi M.A.C."/>
        </authorList>
    </citation>
    <scope>NUCLEOTIDE SEQUENCE</scope>
    <source>
        <tissue evidence="10">Whole body</tissue>
    </source>
</reference>
<organism evidence="10 11">
    <name type="scientific">Cotesia typhae</name>
    <dbReference type="NCBI Taxonomy" id="2053667"/>
    <lineage>
        <taxon>Eukaryota</taxon>
        <taxon>Metazoa</taxon>
        <taxon>Ecdysozoa</taxon>
        <taxon>Arthropoda</taxon>
        <taxon>Hexapoda</taxon>
        <taxon>Insecta</taxon>
        <taxon>Pterygota</taxon>
        <taxon>Neoptera</taxon>
        <taxon>Endopterygota</taxon>
        <taxon>Hymenoptera</taxon>
        <taxon>Apocrita</taxon>
        <taxon>Ichneumonoidea</taxon>
        <taxon>Braconidae</taxon>
        <taxon>Microgastrinae</taxon>
        <taxon>Cotesia</taxon>
    </lineage>
</organism>
<evidence type="ECO:0000256" key="7">
    <source>
        <dbReference type="ARBA" id="ARBA00023242"/>
    </source>
</evidence>
<evidence type="ECO:0000256" key="1">
    <source>
        <dbReference type="ARBA" id="ARBA00004123"/>
    </source>
</evidence>
<dbReference type="GO" id="GO:0005829">
    <property type="term" value="C:cytosol"/>
    <property type="evidence" value="ECO:0007669"/>
    <property type="project" value="TreeGrafter"/>
</dbReference>
<dbReference type="Pfam" id="PF08506">
    <property type="entry name" value="Cse1"/>
    <property type="match status" value="1"/>
</dbReference>
<dbReference type="GO" id="GO:0006611">
    <property type="term" value="P:protein export from nucleus"/>
    <property type="evidence" value="ECO:0007669"/>
    <property type="project" value="TreeGrafter"/>
</dbReference>
<dbReference type="OrthoDB" id="3268246at2759"/>
<evidence type="ECO:0000256" key="4">
    <source>
        <dbReference type="ARBA" id="ARBA00022448"/>
    </source>
</evidence>
<keyword evidence="5" id="KW-0963">Cytoplasm</keyword>
<dbReference type="PROSITE" id="PS50166">
    <property type="entry name" value="IMPORTIN_B_NT"/>
    <property type="match status" value="1"/>
</dbReference>
<evidence type="ECO:0000256" key="6">
    <source>
        <dbReference type="ARBA" id="ARBA00022927"/>
    </source>
</evidence>